<evidence type="ECO:0000313" key="9">
    <source>
        <dbReference type="Proteomes" id="UP000258309"/>
    </source>
</evidence>
<keyword evidence="4" id="KW-0804">Transcription</keyword>
<dbReference type="AlphaFoldDB" id="A0A3E2HQ73"/>
<dbReference type="SUPFAM" id="SSF53639">
    <property type="entry name" value="AraD/HMP-PK domain-like"/>
    <property type="match status" value="1"/>
</dbReference>
<dbReference type="FunFam" id="3.40.225.10:FF:000009">
    <property type="entry name" value="Class II aldolase/adducin N-terminal"/>
    <property type="match status" value="1"/>
</dbReference>
<dbReference type="Proteomes" id="UP000258309">
    <property type="component" value="Unassembled WGS sequence"/>
</dbReference>
<dbReference type="GO" id="GO:0005634">
    <property type="term" value="C:nucleus"/>
    <property type="evidence" value="ECO:0007669"/>
    <property type="project" value="UniProtKB-SubCell"/>
</dbReference>
<accession>A0A3E2HQ73</accession>
<name>A0A3E2HQ73_SCYLI</name>
<dbReference type="SMART" id="SM01007">
    <property type="entry name" value="Aldolase_II"/>
    <property type="match status" value="1"/>
</dbReference>
<dbReference type="OrthoDB" id="39175at2759"/>
<keyword evidence="2" id="KW-0479">Metal-binding</keyword>
<dbReference type="PANTHER" id="PTHR47338">
    <property type="entry name" value="ZN(II)2CYS6 TRANSCRIPTION FACTOR (EUROFUNG)-RELATED"/>
    <property type="match status" value="1"/>
</dbReference>
<dbReference type="EMBL" id="NCSJ02000007">
    <property type="protein sequence ID" value="RFU35518.1"/>
    <property type="molecule type" value="Genomic_DNA"/>
</dbReference>
<gene>
    <name evidence="8" type="ORF">B7463_g822</name>
</gene>
<dbReference type="GO" id="GO:0006351">
    <property type="term" value="P:DNA-templated transcription"/>
    <property type="evidence" value="ECO:0007669"/>
    <property type="project" value="InterPro"/>
</dbReference>
<evidence type="ECO:0000313" key="8">
    <source>
        <dbReference type="EMBL" id="RFU35518.1"/>
    </source>
</evidence>
<dbReference type="STRING" id="5539.A0A3E2HQ73"/>
<protein>
    <recommendedName>
        <fullName evidence="7">Class II aldolase/adducin N-terminal domain-containing protein</fullName>
    </recommendedName>
</protein>
<reference evidence="8 9" key="1">
    <citation type="submission" date="2018-05" db="EMBL/GenBank/DDBJ databases">
        <title>Draft genome sequence of Scytalidium lignicola DSM 105466, a ubiquitous saprotrophic fungus.</title>
        <authorList>
            <person name="Buettner E."/>
            <person name="Gebauer A.M."/>
            <person name="Hofrichter M."/>
            <person name="Liers C."/>
            <person name="Kellner H."/>
        </authorList>
    </citation>
    <scope>NUCLEOTIDE SEQUENCE [LARGE SCALE GENOMIC DNA]</scope>
    <source>
        <strain evidence="8 9">DSM 105466</strain>
    </source>
</reference>
<dbReference type="GO" id="GO:0003677">
    <property type="term" value="F:DNA binding"/>
    <property type="evidence" value="ECO:0007669"/>
    <property type="project" value="InterPro"/>
</dbReference>
<evidence type="ECO:0000256" key="5">
    <source>
        <dbReference type="ARBA" id="ARBA00023242"/>
    </source>
</evidence>
<evidence type="ECO:0000256" key="1">
    <source>
        <dbReference type="ARBA" id="ARBA00004123"/>
    </source>
</evidence>
<dbReference type="Pfam" id="PF00596">
    <property type="entry name" value="Aldolase_II"/>
    <property type="match status" value="1"/>
</dbReference>
<organism evidence="8 9">
    <name type="scientific">Scytalidium lignicola</name>
    <name type="common">Hyphomycete</name>
    <dbReference type="NCBI Taxonomy" id="5539"/>
    <lineage>
        <taxon>Eukaryota</taxon>
        <taxon>Fungi</taxon>
        <taxon>Dikarya</taxon>
        <taxon>Ascomycota</taxon>
        <taxon>Pezizomycotina</taxon>
        <taxon>Leotiomycetes</taxon>
        <taxon>Leotiomycetes incertae sedis</taxon>
        <taxon>Scytalidium</taxon>
    </lineage>
</organism>
<feature type="region of interest" description="Disordered" evidence="6">
    <location>
        <begin position="318"/>
        <end position="347"/>
    </location>
</feature>
<dbReference type="InterPro" id="IPR036409">
    <property type="entry name" value="Aldolase_II/adducin_N_sf"/>
</dbReference>
<sequence length="923" mass="104279">MYTTTTTTQTEAGAALNLRPGTKSILSFEEGRQVHHIPTFTDKSAERQWAKEQMAGAFRVFARLGWADGTAGHISLRDPLHPDLFWINPFARHFGILNVTDLVLVNKSGEAVEPTKYTVNAAGFSIHSALHMARPDVNVAIHMHSPHGRAWSIFGRPIEILTQDACYFYNNLSIYESFGGAAMALEEGKHIAEALGPKNKCMILQNHGILTCGQSVGEAAGFYIALERACEAQLLAEAAAANGISKRYIGETEAAYTNQLATPGFMYMQFLPEYERVLKETKGEFLDCERVGAHCKFLPTRKERALAQRQRSNLVLNPPLTRESNRNNVAGQTSNSTRNTTSRSFEVTPENILRGHRTFAWEPEDPTNHLESLYSAQLLSKAVDLFFHHFYTDLLFSLHEPSIRSNAKTGELKPILAVAILALTARFMPDLVEYHGSVQNACDYFANAIRAELILEADKPSLDKIHSLLLLTLHEWGSGRGARAWVYIGACIRSALLLRTFRKQTPLAPPFNKPLETPEERIVEESRIRVFWSMTLMEQCMANGKHRSHPTYDEQNSIGKPSFEENFLWGTIPHSTIGQSWQRESALNTCGSHSSEKACLISAVRNWNTVNRWVSSGGAKQEREPPWAQNSRFNQLRKQLHLWEANLPLKLQYNPNAFAIHNVNKLAGQYGFLHLVHYASVIFLHREYLEFFPDRRKPYAGRLTSQLESPAASSSVQEVFWAISLQELFTAAYRINEILSELESLGALMNTPLVGFAAFTASTMNMYLSIFHWVCPDLAKTAQKRAESDVRYVKLVLAVWPLAQKWYATILRLYDSYKLLHMSERTPQTPHVVDTFHSFDQSLFDYGEIKPGPDEMTAIVRAAKAYRTENSVTGDDVVDAQHMTGEWTANTLSGDFDWSLDIEQDQYWDHITDEFIGMMARFE</sequence>
<feature type="compositionally biased region" description="Low complexity" evidence="6">
    <location>
        <begin position="333"/>
        <end position="344"/>
    </location>
</feature>
<dbReference type="CDD" id="cd12148">
    <property type="entry name" value="fungal_TF_MHR"/>
    <property type="match status" value="1"/>
</dbReference>
<keyword evidence="3" id="KW-0805">Transcription regulation</keyword>
<keyword evidence="5" id="KW-0539">Nucleus</keyword>
<evidence type="ECO:0000256" key="6">
    <source>
        <dbReference type="SAM" id="MobiDB-lite"/>
    </source>
</evidence>
<dbReference type="GO" id="GO:0008270">
    <property type="term" value="F:zinc ion binding"/>
    <property type="evidence" value="ECO:0007669"/>
    <property type="project" value="InterPro"/>
</dbReference>
<evidence type="ECO:0000256" key="2">
    <source>
        <dbReference type="ARBA" id="ARBA00022723"/>
    </source>
</evidence>
<dbReference type="Pfam" id="PF04082">
    <property type="entry name" value="Fungal_trans"/>
    <property type="match status" value="1"/>
</dbReference>
<evidence type="ECO:0000256" key="3">
    <source>
        <dbReference type="ARBA" id="ARBA00023015"/>
    </source>
</evidence>
<evidence type="ECO:0000256" key="4">
    <source>
        <dbReference type="ARBA" id="ARBA00023163"/>
    </source>
</evidence>
<feature type="non-terminal residue" evidence="8">
    <location>
        <position position="923"/>
    </location>
</feature>
<dbReference type="InterPro" id="IPR001303">
    <property type="entry name" value="Aldolase_II/adducin_N"/>
</dbReference>
<comment type="subcellular location">
    <subcellularLocation>
        <location evidence="1">Nucleus</location>
    </subcellularLocation>
</comment>
<dbReference type="Gene3D" id="3.40.225.10">
    <property type="entry name" value="Class II aldolase/adducin N-terminal domain"/>
    <property type="match status" value="1"/>
</dbReference>
<feature type="non-terminal residue" evidence="8">
    <location>
        <position position="1"/>
    </location>
</feature>
<keyword evidence="9" id="KW-1185">Reference proteome</keyword>
<proteinExistence type="predicted"/>
<dbReference type="InterPro" id="IPR007219">
    <property type="entry name" value="XnlR_reg_dom"/>
</dbReference>
<evidence type="ECO:0000259" key="7">
    <source>
        <dbReference type="SMART" id="SM01007"/>
    </source>
</evidence>
<dbReference type="PANTHER" id="PTHR47338:SF5">
    <property type="entry name" value="ZN(II)2CYS6 TRANSCRIPTION FACTOR (EUROFUNG)"/>
    <property type="match status" value="1"/>
</dbReference>
<comment type="caution">
    <text evidence="8">The sequence shown here is derived from an EMBL/GenBank/DDBJ whole genome shotgun (WGS) entry which is preliminary data.</text>
</comment>
<dbReference type="InterPro" id="IPR050815">
    <property type="entry name" value="TF_fung"/>
</dbReference>
<dbReference type="GO" id="GO:0000981">
    <property type="term" value="F:DNA-binding transcription factor activity, RNA polymerase II-specific"/>
    <property type="evidence" value="ECO:0007669"/>
    <property type="project" value="InterPro"/>
</dbReference>
<feature type="domain" description="Class II aldolase/adducin N-terminal" evidence="7">
    <location>
        <begin position="52"/>
        <end position="234"/>
    </location>
</feature>
<dbReference type="NCBIfam" id="NF004855">
    <property type="entry name" value="PRK06208.1"/>
    <property type="match status" value="1"/>
</dbReference>